<dbReference type="Proteomes" id="UP001180531">
    <property type="component" value="Unassembled WGS sequence"/>
</dbReference>
<protein>
    <submittedName>
        <fullName evidence="3">Nitroreductase/quinone reductase family protein</fullName>
    </submittedName>
</protein>
<evidence type="ECO:0000256" key="1">
    <source>
        <dbReference type="ARBA" id="ARBA00008710"/>
    </source>
</evidence>
<keyword evidence="4" id="KW-1185">Reference proteome</keyword>
<comment type="caution">
    <text evidence="3">The sequence shown here is derived from an EMBL/GenBank/DDBJ whole genome shotgun (WGS) entry which is preliminary data.</text>
</comment>
<comment type="catalytic activity">
    <reaction evidence="2">
        <text>oxidized coenzyme F420-(gamma-L-Glu)(n) + a quinol + H(+) = reduced coenzyme F420-(gamma-L-Glu)(n) + a quinone</text>
        <dbReference type="Rhea" id="RHEA:39663"/>
        <dbReference type="Rhea" id="RHEA-COMP:12939"/>
        <dbReference type="Rhea" id="RHEA-COMP:14378"/>
        <dbReference type="ChEBI" id="CHEBI:15378"/>
        <dbReference type="ChEBI" id="CHEBI:24646"/>
        <dbReference type="ChEBI" id="CHEBI:132124"/>
        <dbReference type="ChEBI" id="CHEBI:133980"/>
        <dbReference type="ChEBI" id="CHEBI:139511"/>
    </reaction>
</comment>
<reference evidence="3" key="1">
    <citation type="submission" date="2024-05" db="EMBL/GenBank/DDBJ databases">
        <title>30 novel species of actinomycetes from the DSMZ collection.</title>
        <authorList>
            <person name="Nouioui I."/>
        </authorList>
    </citation>
    <scope>NUCLEOTIDE SEQUENCE</scope>
    <source>
        <strain evidence="3">DSM 40473</strain>
    </source>
</reference>
<gene>
    <name evidence="3" type="ORF">RM609_01625</name>
</gene>
<sequence length="160" mass="17737">MRFLNQIATSRWAGGPMRAMVPLDAALQRRTKGRLSIGRAVGLHSLLLNTTGARTGQPRQVPLFHVPYEHGFAVIGSNLGGDNHPAWSSNLLKYPYATVITRGKQFRVLARETHGPEREEIWLTILTVSPGYAAYDARCSRSLRIFVLQPVPDEADALPH</sequence>
<organism evidence="3 4">
    <name type="scientific">Streptomyces hesseae</name>
    <dbReference type="NCBI Taxonomy" id="3075519"/>
    <lineage>
        <taxon>Bacteria</taxon>
        <taxon>Bacillati</taxon>
        <taxon>Actinomycetota</taxon>
        <taxon>Actinomycetes</taxon>
        <taxon>Kitasatosporales</taxon>
        <taxon>Streptomycetaceae</taxon>
        <taxon>Streptomyces</taxon>
    </lineage>
</organism>
<dbReference type="PANTHER" id="PTHR39428">
    <property type="entry name" value="F420H(2)-DEPENDENT QUINONE REDUCTASE RV1261C"/>
    <property type="match status" value="1"/>
</dbReference>
<evidence type="ECO:0000256" key="2">
    <source>
        <dbReference type="ARBA" id="ARBA00049106"/>
    </source>
</evidence>
<evidence type="ECO:0000313" key="4">
    <source>
        <dbReference type="Proteomes" id="UP001180531"/>
    </source>
</evidence>
<dbReference type="NCBIfam" id="TIGR00026">
    <property type="entry name" value="hi_GC_TIGR00026"/>
    <property type="match status" value="1"/>
</dbReference>
<comment type="similarity">
    <text evidence="1">Belongs to the F420H(2)-dependent quinone reductase family.</text>
</comment>
<proteinExistence type="inferred from homology"/>
<name>A0ABU2SFS6_9ACTN</name>
<dbReference type="InterPro" id="IPR004378">
    <property type="entry name" value="F420H2_quin_Rdtase"/>
</dbReference>
<accession>A0ABU2SFS6</accession>
<dbReference type="EMBL" id="JAVRFI010000001">
    <property type="protein sequence ID" value="MDT0447805.1"/>
    <property type="molecule type" value="Genomic_DNA"/>
</dbReference>
<dbReference type="PANTHER" id="PTHR39428:SF1">
    <property type="entry name" value="F420H(2)-DEPENDENT QUINONE REDUCTASE RV1261C"/>
    <property type="match status" value="1"/>
</dbReference>
<dbReference type="Gene3D" id="2.30.110.10">
    <property type="entry name" value="Electron Transport, Fmn-binding Protein, Chain A"/>
    <property type="match status" value="1"/>
</dbReference>
<evidence type="ECO:0000313" key="3">
    <source>
        <dbReference type="EMBL" id="MDT0447805.1"/>
    </source>
</evidence>
<dbReference type="Pfam" id="PF04075">
    <property type="entry name" value="F420H2_quin_red"/>
    <property type="match status" value="1"/>
</dbReference>
<dbReference type="InterPro" id="IPR012349">
    <property type="entry name" value="Split_barrel_FMN-bd"/>
</dbReference>
<dbReference type="RefSeq" id="WP_311607233.1">
    <property type="nucleotide sequence ID" value="NZ_JAVRFI010000001.1"/>
</dbReference>